<accession>A0ABY7TBL7</accession>
<organism evidence="1 2">
    <name type="scientific">Mucilaginibacter jinjuensis</name>
    <dbReference type="NCBI Taxonomy" id="1176721"/>
    <lineage>
        <taxon>Bacteria</taxon>
        <taxon>Pseudomonadati</taxon>
        <taxon>Bacteroidota</taxon>
        <taxon>Sphingobacteriia</taxon>
        <taxon>Sphingobacteriales</taxon>
        <taxon>Sphingobacteriaceae</taxon>
        <taxon>Mucilaginibacter</taxon>
    </lineage>
</organism>
<name>A0ABY7TBL7_9SPHI</name>
<sequence>MTDHVTPKNERTQNAGSMLMNLPENELPVFKKKVWCRPEIVLISGGNILSSPSTFFTETTFFFHTGRMGHS</sequence>
<protein>
    <submittedName>
        <fullName evidence="1">Uncharacterized protein</fullName>
    </submittedName>
</protein>
<dbReference type="Proteomes" id="UP001216139">
    <property type="component" value="Chromosome"/>
</dbReference>
<proteinExistence type="predicted"/>
<dbReference type="EMBL" id="CP117167">
    <property type="protein sequence ID" value="WCT13356.1"/>
    <property type="molecule type" value="Genomic_DNA"/>
</dbReference>
<evidence type="ECO:0000313" key="2">
    <source>
        <dbReference type="Proteomes" id="UP001216139"/>
    </source>
</evidence>
<reference evidence="1 2" key="1">
    <citation type="submission" date="2023-02" db="EMBL/GenBank/DDBJ databases">
        <title>Genome sequence of Mucilaginibacter jinjuensis strain KACC 16571.</title>
        <authorList>
            <person name="Kim S."/>
            <person name="Heo J."/>
            <person name="Kwon S.-W."/>
        </authorList>
    </citation>
    <scope>NUCLEOTIDE SEQUENCE [LARGE SCALE GENOMIC DNA]</scope>
    <source>
        <strain evidence="1 2">KACC 16571</strain>
    </source>
</reference>
<keyword evidence="2" id="KW-1185">Reference proteome</keyword>
<dbReference type="RefSeq" id="WP_273631641.1">
    <property type="nucleotide sequence ID" value="NZ_CP117167.1"/>
</dbReference>
<evidence type="ECO:0000313" key="1">
    <source>
        <dbReference type="EMBL" id="WCT13356.1"/>
    </source>
</evidence>
<gene>
    <name evidence="1" type="ORF">PQO05_05340</name>
</gene>